<dbReference type="EMBL" id="CP032568">
    <property type="protein sequence ID" value="AYF78162.1"/>
    <property type="molecule type" value="Genomic_DNA"/>
</dbReference>
<dbReference type="Proteomes" id="UP000267164">
    <property type="component" value="Chromosome"/>
</dbReference>
<dbReference type="RefSeq" id="WP_120743245.1">
    <property type="nucleotide sequence ID" value="NZ_CP032568.1"/>
</dbReference>
<dbReference type="AlphaFoldDB" id="A0A386ZJW1"/>
<dbReference type="Pfam" id="PF09250">
    <property type="entry name" value="Prim-Pol"/>
    <property type="match status" value="1"/>
</dbReference>
<sequence length="192" mass="20099">MNDRIPLALAAIGHGLAVFDLPPGEKRAGPGWQQRTTTDPEQVRRWLAAGCNLGVGCRASAVVGLDLDRHGDDADGVAGFGALCARQGQPWPVTLTTGTPRAGLHLYFRVPADLEVFSTSGGTAGLGPGIDTRGPGRRLGGYLLAPGSVVQAGPYVLARNCPIADLPAWLASLLARPEQPRASGPSRFRHPR</sequence>
<dbReference type="OrthoDB" id="3218228at2"/>
<keyword evidence="3" id="KW-1185">Reference proteome</keyword>
<dbReference type="CDD" id="cd04859">
    <property type="entry name" value="Prim_Pol"/>
    <property type="match status" value="1"/>
</dbReference>
<name>A0A386ZJW1_9NOCA</name>
<feature type="domain" description="DNA primase/polymerase bifunctional N-terminal" evidence="1">
    <location>
        <begin position="8"/>
        <end position="170"/>
    </location>
</feature>
<dbReference type="SMART" id="SM00943">
    <property type="entry name" value="Prim-Pol"/>
    <property type="match status" value="1"/>
</dbReference>
<organism evidence="2 3">
    <name type="scientific">Nocardia yunnanensis</name>
    <dbReference type="NCBI Taxonomy" id="2382165"/>
    <lineage>
        <taxon>Bacteria</taxon>
        <taxon>Bacillati</taxon>
        <taxon>Actinomycetota</taxon>
        <taxon>Actinomycetes</taxon>
        <taxon>Mycobacteriales</taxon>
        <taxon>Nocardiaceae</taxon>
        <taxon>Nocardia</taxon>
    </lineage>
</organism>
<protein>
    <recommendedName>
        <fullName evidence="1">DNA primase/polymerase bifunctional N-terminal domain-containing protein</fullName>
    </recommendedName>
</protein>
<dbReference type="KEGG" id="nyu:D7D52_34905"/>
<accession>A0A386ZJW1</accession>
<dbReference type="SUPFAM" id="SSF56747">
    <property type="entry name" value="Prim-pol domain"/>
    <property type="match status" value="1"/>
</dbReference>
<evidence type="ECO:0000313" key="3">
    <source>
        <dbReference type="Proteomes" id="UP000267164"/>
    </source>
</evidence>
<dbReference type="InterPro" id="IPR015330">
    <property type="entry name" value="DNA_primase/pol_bifunc_N"/>
</dbReference>
<proteinExistence type="predicted"/>
<reference evidence="2 3" key="1">
    <citation type="submission" date="2018-09" db="EMBL/GenBank/DDBJ databases">
        <title>Nocardia yunnanensis sp. nov., an actinomycete isolated from a soil sample.</title>
        <authorList>
            <person name="Zhang J."/>
        </authorList>
    </citation>
    <scope>NUCLEOTIDE SEQUENCE [LARGE SCALE GENOMIC DNA]</scope>
    <source>
        <strain evidence="2 3">CFHS0054</strain>
    </source>
</reference>
<evidence type="ECO:0000259" key="1">
    <source>
        <dbReference type="SMART" id="SM00943"/>
    </source>
</evidence>
<evidence type="ECO:0000313" key="2">
    <source>
        <dbReference type="EMBL" id="AYF78162.1"/>
    </source>
</evidence>
<gene>
    <name evidence="2" type="ORF">D7D52_34905</name>
</gene>